<dbReference type="OrthoDB" id="5324692at2759"/>
<feature type="compositionally biased region" description="Polar residues" evidence="1">
    <location>
        <begin position="413"/>
        <end position="432"/>
    </location>
</feature>
<dbReference type="OMA" id="LICTRCY"/>
<dbReference type="EMBL" id="GL698553">
    <property type="protein sequence ID" value="EFY86216.1"/>
    <property type="molecule type" value="Genomic_DNA"/>
</dbReference>
<feature type="compositionally biased region" description="Polar residues" evidence="1">
    <location>
        <begin position="159"/>
        <end position="188"/>
    </location>
</feature>
<evidence type="ECO:0000313" key="2">
    <source>
        <dbReference type="EMBL" id="EFY86216.1"/>
    </source>
</evidence>
<feature type="compositionally biased region" description="Low complexity" evidence="1">
    <location>
        <begin position="83"/>
        <end position="96"/>
    </location>
</feature>
<evidence type="ECO:0000313" key="3">
    <source>
        <dbReference type="Proteomes" id="UP000002499"/>
    </source>
</evidence>
<dbReference type="InParanoid" id="E9ECZ1"/>
<feature type="region of interest" description="Disordered" evidence="1">
    <location>
        <begin position="348"/>
        <end position="432"/>
    </location>
</feature>
<reference evidence="2 3" key="1">
    <citation type="journal article" date="2011" name="PLoS Genet.">
        <title>Genome sequencing and comparative transcriptomics of the model entomopathogenic fungi Metarhizium anisopliae and M. acridum.</title>
        <authorList>
            <person name="Gao Q."/>
            <person name="Jin K."/>
            <person name="Ying S.H."/>
            <person name="Zhang Y."/>
            <person name="Xiao G."/>
            <person name="Shang Y."/>
            <person name="Duan Z."/>
            <person name="Hu X."/>
            <person name="Xie X.Q."/>
            <person name="Zhou G."/>
            <person name="Peng G."/>
            <person name="Luo Z."/>
            <person name="Huang W."/>
            <person name="Wang B."/>
            <person name="Fang W."/>
            <person name="Wang S."/>
            <person name="Zhong Y."/>
            <person name="Ma L.J."/>
            <person name="St Leger R.J."/>
            <person name="Zhao G.P."/>
            <person name="Pei Y."/>
            <person name="Feng M.G."/>
            <person name="Xia Y."/>
            <person name="Wang C."/>
        </authorList>
    </citation>
    <scope>NUCLEOTIDE SEQUENCE [LARGE SCALE GENOMIC DNA]</scope>
    <source>
        <strain evidence="2 3">CQMa 102</strain>
    </source>
</reference>
<feature type="region of interest" description="Disordered" evidence="1">
    <location>
        <begin position="110"/>
        <end position="216"/>
    </location>
</feature>
<dbReference type="Proteomes" id="UP000002499">
    <property type="component" value="Unassembled WGS sequence"/>
</dbReference>
<dbReference type="HOGENOM" id="CLU_005545_0_0_1"/>
<feature type="compositionally biased region" description="Polar residues" evidence="1">
    <location>
        <begin position="33"/>
        <end position="43"/>
    </location>
</feature>
<proteinExistence type="predicted"/>
<dbReference type="AlphaFoldDB" id="E9ECZ1"/>
<name>E9ECZ1_METAQ</name>
<organism evidence="3">
    <name type="scientific">Metarhizium acridum (strain CQMa 102)</name>
    <dbReference type="NCBI Taxonomy" id="655827"/>
    <lineage>
        <taxon>Eukaryota</taxon>
        <taxon>Fungi</taxon>
        <taxon>Dikarya</taxon>
        <taxon>Ascomycota</taxon>
        <taxon>Pezizomycotina</taxon>
        <taxon>Sordariomycetes</taxon>
        <taxon>Hypocreomycetidae</taxon>
        <taxon>Hypocreales</taxon>
        <taxon>Clavicipitaceae</taxon>
        <taxon>Metarhizium</taxon>
    </lineage>
</organism>
<feature type="compositionally biased region" description="Polar residues" evidence="1">
    <location>
        <begin position="348"/>
        <end position="397"/>
    </location>
</feature>
<keyword evidence="3" id="KW-1185">Reference proteome</keyword>
<feature type="region of interest" description="Disordered" evidence="1">
    <location>
        <begin position="445"/>
        <end position="477"/>
    </location>
</feature>
<accession>E9ECZ1</accession>
<evidence type="ECO:0000256" key="1">
    <source>
        <dbReference type="SAM" id="MobiDB-lite"/>
    </source>
</evidence>
<gene>
    <name evidence="2" type="ORF">MAC_07739</name>
</gene>
<protein>
    <submittedName>
        <fullName evidence="2">Integral membrane protein</fullName>
    </submittedName>
</protein>
<dbReference type="STRING" id="655827.E9ECZ1"/>
<sequence length="1058" mass="116852">MDSFARAFQKGLAKTVAAGQQQLQQRLSKYDQQDTSANAAGNTYGTGHQAQAQYAYHQGSYQKPPAAQQTYQSTYFPPPPGTSQSQHYQNSSSYGQYAPAVNSSTLSAAQPYSSHLGTPAAQAGYHGYGYQPPPLPPRTSQQPPVNDGRPSDHDKTASYRPQNTNADGHFSAATTQQAYGTPDQQTAHSKPAPPVSSATRYPPPPPPRVNQQQESTYPRADYGQAAIYRPSEHSVNVNQGHSSVIHAEPVNNPNQHGTTYAVSSPGVQQQQNETVSHSAVNAATWASLANTHSPPVAANVPSLQQYQPVAETRSSAPVVQMDQNAYGTSENAHSYNAPTTAFINTYTPLENKQGSPTASNTAPAQQYQPVLSQEPSLPVNNTGYNEYTRPVTTQAHQPQPEVKQCPPAASGPSALTQGLNPDSTAQHDQPQNDAASIAQQMNNLSINSNPAASPENPRGPLQSPKPKLPPVVASGSPRDIVRHCPEDRVVEYSLYWYHLPEVPGFLICTKCHEEHIRDTPLAGQFKRILAEEGSSSTCRFWYPRVKNYLWKQALQRNDLDDLRAYASRRLAIPNCKGKEATLGKEGIKYYGMRNNEIDGFVTCEACYQDKIMGTAFESSFTPRSGQGAEDKWICNTNSAYMNRALARFAERNDWTGFIEGATRRLRLPVCEGASKPASEGPWYVFRRKLDNFHACATCFMDKLALTAFEGEFDAVNQNVGFDAWMEMLGQRWTCDFTNSSLPVLVALETALYDDDFGGFWENARTISKLVPCTAKGIIRGNWWTLSGGCDDFDICEACYVGVFKTKGLDKFLEPATRDPEATIVCDFCPASPRFRQFANKYIEVLDRGVFSYYADCVRKFAGVAPCPGINHRENARWWGYPEALFCEDCYVGFVADTRLAPHVPIRGELDQRAQICQVWSPRMRGMWTEACAAGEPGSSASDEQVAAFRAFGDKRLQVYLQTVPRIKFIQQMKEMRMMNAMHQGQLSLMYSGMNSMAVLSGTTDGNLHGNSSLGWYETENGATGAQMFNNMQSGFANANRTDEWMEVMRLQTLWCEVE</sequence>
<feature type="compositionally biased region" description="Low complexity" evidence="1">
    <location>
        <begin position="45"/>
        <end position="62"/>
    </location>
</feature>
<feature type="region of interest" description="Disordered" evidence="1">
    <location>
        <begin position="24"/>
        <end position="96"/>
    </location>
</feature>
<dbReference type="eggNOG" id="ENOG502RFFW">
    <property type="taxonomic scope" value="Eukaryota"/>
</dbReference>